<dbReference type="RefSeq" id="WP_185801969.1">
    <property type="nucleotide sequence ID" value="NZ_JACJVJ010000002.1"/>
</dbReference>
<keyword evidence="4 5" id="KW-0472">Membrane</keyword>
<evidence type="ECO:0000313" key="7">
    <source>
        <dbReference type="EMBL" id="MBC2778739.1"/>
    </source>
</evidence>
<evidence type="ECO:0000256" key="2">
    <source>
        <dbReference type="ARBA" id="ARBA00022692"/>
    </source>
</evidence>
<feature type="transmembrane region" description="Helical" evidence="5">
    <location>
        <begin position="100"/>
        <end position="124"/>
    </location>
</feature>
<dbReference type="Pfam" id="PF06803">
    <property type="entry name" value="DUF1232"/>
    <property type="match status" value="1"/>
</dbReference>
<feature type="domain" description="DUF1232" evidence="6">
    <location>
        <begin position="38"/>
        <end position="73"/>
    </location>
</feature>
<evidence type="ECO:0000313" key="8">
    <source>
        <dbReference type="Proteomes" id="UP000564378"/>
    </source>
</evidence>
<proteinExistence type="predicted"/>
<reference evidence="7 8" key="1">
    <citation type="submission" date="2020-08" db="EMBL/GenBank/DDBJ databases">
        <title>Draft genome sequence of Parasphingopyxis sp. GrpM-11.</title>
        <authorList>
            <person name="Oh J."/>
            <person name="Roh D.-H."/>
        </authorList>
    </citation>
    <scope>NUCLEOTIDE SEQUENCE [LARGE SCALE GENOMIC DNA]</scope>
    <source>
        <strain evidence="7 8">GrpM-11</strain>
    </source>
</reference>
<gene>
    <name evidence="7" type="ORF">H6P80_14030</name>
</gene>
<dbReference type="EMBL" id="JACJVJ010000002">
    <property type="protein sequence ID" value="MBC2778739.1"/>
    <property type="molecule type" value="Genomic_DNA"/>
</dbReference>
<dbReference type="GO" id="GO:0012505">
    <property type="term" value="C:endomembrane system"/>
    <property type="evidence" value="ECO:0007669"/>
    <property type="project" value="UniProtKB-SubCell"/>
</dbReference>
<evidence type="ECO:0000256" key="1">
    <source>
        <dbReference type="ARBA" id="ARBA00004127"/>
    </source>
</evidence>
<name>A0A842I216_9SPHN</name>
<keyword evidence="3 5" id="KW-1133">Transmembrane helix</keyword>
<dbReference type="AlphaFoldDB" id="A0A842I216"/>
<feature type="transmembrane region" description="Helical" evidence="5">
    <location>
        <begin position="35"/>
        <end position="52"/>
    </location>
</feature>
<keyword evidence="8" id="KW-1185">Reference proteome</keyword>
<evidence type="ECO:0000259" key="6">
    <source>
        <dbReference type="Pfam" id="PF06803"/>
    </source>
</evidence>
<keyword evidence="2 5" id="KW-0812">Transmembrane</keyword>
<comment type="subcellular location">
    <subcellularLocation>
        <location evidence="1">Endomembrane system</location>
        <topology evidence="1">Multi-pass membrane protein</topology>
    </subcellularLocation>
</comment>
<protein>
    <submittedName>
        <fullName evidence="7">DUF1232 domain-containing protein</fullName>
    </submittedName>
</protein>
<accession>A0A842I216</accession>
<comment type="caution">
    <text evidence="7">The sequence shown here is derived from an EMBL/GenBank/DDBJ whole genome shotgun (WGS) entry which is preliminary data.</text>
</comment>
<evidence type="ECO:0000256" key="3">
    <source>
        <dbReference type="ARBA" id="ARBA00022989"/>
    </source>
</evidence>
<dbReference type="Proteomes" id="UP000564378">
    <property type="component" value="Unassembled WGS sequence"/>
</dbReference>
<dbReference type="InterPro" id="IPR010652">
    <property type="entry name" value="DUF1232"/>
</dbReference>
<sequence>MPARSWRERWKDRAQGLKRDIAVLSIAARDPRTPLWLKLIGGLLVAYAFSPIDLIPDFIPVLGLLDDLIILPLGIWFVLRQMPPELHAEFRDRAETAQPRGQWIVATAIVLIWVASAIAAYFLLRSSA</sequence>
<organism evidence="7 8">
    <name type="scientific">Parasphingopyxis marina</name>
    <dbReference type="NCBI Taxonomy" id="2761622"/>
    <lineage>
        <taxon>Bacteria</taxon>
        <taxon>Pseudomonadati</taxon>
        <taxon>Pseudomonadota</taxon>
        <taxon>Alphaproteobacteria</taxon>
        <taxon>Sphingomonadales</taxon>
        <taxon>Sphingomonadaceae</taxon>
        <taxon>Parasphingopyxis</taxon>
    </lineage>
</organism>
<evidence type="ECO:0000256" key="4">
    <source>
        <dbReference type="ARBA" id="ARBA00023136"/>
    </source>
</evidence>
<feature type="transmembrane region" description="Helical" evidence="5">
    <location>
        <begin position="58"/>
        <end position="79"/>
    </location>
</feature>
<evidence type="ECO:0000256" key="5">
    <source>
        <dbReference type="SAM" id="Phobius"/>
    </source>
</evidence>